<dbReference type="UniPathway" id="UPA00068">
    <property type="reaction ID" value="UER00106"/>
</dbReference>
<dbReference type="GO" id="GO:0005759">
    <property type="term" value="C:mitochondrial matrix"/>
    <property type="evidence" value="ECO:0007669"/>
    <property type="project" value="TreeGrafter"/>
</dbReference>
<organism evidence="18 19">
    <name type="scientific">Lophium mytilinum</name>
    <dbReference type="NCBI Taxonomy" id="390894"/>
    <lineage>
        <taxon>Eukaryota</taxon>
        <taxon>Fungi</taxon>
        <taxon>Dikarya</taxon>
        <taxon>Ascomycota</taxon>
        <taxon>Pezizomycotina</taxon>
        <taxon>Dothideomycetes</taxon>
        <taxon>Pleosporomycetidae</taxon>
        <taxon>Mytilinidiales</taxon>
        <taxon>Mytilinidiaceae</taxon>
        <taxon>Lophium</taxon>
    </lineage>
</organism>
<proteinExistence type="inferred from homology"/>
<evidence type="ECO:0000256" key="16">
    <source>
        <dbReference type="SAM" id="MobiDB-lite"/>
    </source>
</evidence>
<dbReference type="FunFam" id="3.40.630.30:FF:000049">
    <property type="entry name" value="Amino-acid acetyltransferase, mitochondrial"/>
    <property type="match status" value="1"/>
</dbReference>
<evidence type="ECO:0000256" key="7">
    <source>
        <dbReference type="ARBA" id="ARBA00022605"/>
    </source>
</evidence>
<dbReference type="GO" id="GO:0006592">
    <property type="term" value="P:ornithine biosynthetic process"/>
    <property type="evidence" value="ECO:0007669"/>
    <property type="project" value="TreeGrafter"/>
</dbReference>
<feature type="compositionally biased region" description="Polar residues" evidence="16">
    <location>
        <begin position="88"/>
        <end position="100"/>
    </location>
</feature>
<dbReference type="EC" id="2.3.1.1" evidence="5 15"/>
<evidence type="ECO:0000256" key="15">
    <source>
        <dbReference type="PIRNR" id="PIRNR007892"/>
    </source>
</evidence>
<dbReference type="PANTHER" id="PTHR23342">
    <property type="entry name" value="N-ACETYLGLUTAMATE SYNTHASE"/>
    <property type="match status" value="1"/>
</dbReference>
<dbReference type="PANTHER" id="PTHR23342:SF4">
    <property type="entry name" value="AMINO-ACID ACETYLTRANSFERASE, MITOCHONDRIAL"/>
    <property type="match status" value="1"/>
</dbReference>
<keyword evidence="8 15" id="KW-0808">Transferase</keyword>
<evidence type="ECO:0000256" key="4">
    <source>
        <dbReference type="ARBA" id="ARBA00008694"/>
    </source>
</evidence>
<evidence type="ECO:0000256" key="2">
    <source>
        <dbReference type="ARBA" id="ARBA00004173"/>
    </source>
</evidence>
<keyword evidence="9" id="KW-0809">Transit peptide</keyword>
<dbReference type="PROSITE" id="PS51731">
    <property type="entry name" value="GNAT_NAGS"/>
    <property type="match status" value="1"/>
</dbReference>
<evidence type="ECO:0000256" key="12">
    <source>
        <dbReference type="ARBA" id="ARBA00030346"/>
    </source>
</evidence>
<comment type="catalytic activity">
    <reaction evidence="14 15">
        <text>L-glutamate + acetyl-CoA = N-acetyl-L-glutamate + CoA + H(+)</text>
        <dbReference type="Rhea" id="RHEA:24292"/>
        <dbReference type="ChEBI" id="CHEBI:15378"/>
        <dbReference type="ChEBI" id="CHEBI:29985"/>
        <dbReference type="ChEBI" id="CHEBI:44337"/>
        <dbReference type="ChEBI" id="CHEBI:57287"/>
        <dbReference type="ChEBI" id="CHEBI:57288"/>
        <dbReference type="EC" id="2.3.1.1"/>
    </reaction>
</comment>
<comment type="subcellular location">
    <subcellularLocation>
        <location evidence="2 15">Mitochondrion</location>
    </subcellularLocation>
</comment>
<feature type="region of interest" description="Disordered" evidence="16">
    <location>
        <begin position="473"/>
        <end position="497"/>
    </location>
</feature>
<sequence length="702" mass="78322">MPMRQPISMRHCLNAFTRSLHFSSSDSASVPARDETESLLTPPTKVLKPAFQRRADRDWIVRNLEESPARRDSRNYLKHFKQEKAVSRKSQSGQTTAENVNQDSWQLHKTGVNLGNLYAPARAMEESPTFTREAPSERIPKTVEPLHIALVKLRWPQGLDKETLGGIALTLSQLVRLGLNIAVVLDCDGEEVAEGLELDKIWETTVSEQVGRVVDALHEFNEPGVMVVEHALGVEDVKNEMPTTVHVRGGVEVKNNRLLLPLLEDGIIPVIPPIAYTTKNLQKRRVEPDDVVLALTREFAGITARSMQGSDIHPMPPHLNALDVQDRPLLDRILILDPLGGITSRDRPDNAHVFINLDQEYRGVRNELTGVHTTRTKRGPTSLFGGSNPFSKFVESNINFAQAKPNRHTKNLDVVQRALKLLPPSSSALIITPTAAAVSSRPQPDDETAPTGVRTRRPKNPLIHNLLTDKPMVSSSLPDETVPHHRPRMPTANPPTFLKKGIPVTIIPAAPWEPPSPSDTCITLENDPRIDFPRLIDLIDDSFQRKLDVHAYLERIRGRVAGVIIAGDYEGGAICTWEDPPSSSPNQPPIPYLDKFAVRTKSQGSGGVADIVWRCLTRQCFPDGVLWRSRSNNPVNKWYFERSVGTWKLPGGNWTMFWTTEGVEEEWAKEKERGEVSGGKWDAYVKVCEGVVPTWADGKRPD</sequence>
<dbReference type="Gene3D" id="3.40.1160.10">
    <property type="entry name" value="Acetylglutamate kinase-like"/>
    <property type="match status" value="1"/>
</dbReference>
<evidence type="ECO:0000256" key="9">
    <source>
        <dbReference type="ARBA" id="ARBA00022946"/>
    </source>
</evidence>
<evidence type="ECO:0000313" key="18">
    <source>
        <dbReference type="EMBL" id="KAF2489355.1"/>
    </source>
</evidence>
<evidence type="ECO:0000256" key="8">
    <source>
        <dbReference type="ARBA" id="ARBA00022679"/>
    </source>
</evidence>
<evidence type="ECO:0000256" key="13">
    <source>
        <dbReference type="ARBA" id="ARBA00033251"/>
    </source>
</evidence>
<dbReference type="OrthoDB" id="5585968at2759"/>
<protein>
    <recommendedName>
        <fullName evidence="6 15">Amino-acid acetyltransferase, mitochondrial</fullName>
        <ecNumber evidence="5 15">2.3.1.1</ecNumber>
    </recommendedName>
    <alternativeName>
        <fullName evidence="12 15">Glutamate N-acetyltransferase</fullName>
    </alternativeName>
    <alternativeName>
        <fullName evidence="13 15">N-acetylglutamate synthase</fullName>
    </alternativeName>
</protein>
<evidence type="ECO:0000256" key="10">
    <source>
        <dbReference type="ARBA" id="ARBA00023128"/>
    </source>
</evidence>
<dbReference type="GO" id="GO:0006526">
    <property type="term" value="P:L-arginine biosynthetic process"/>
    <property type="evidence" value="ECO:0007669"/>
    <property type="project" value="UniProtKB-UniPathway"/>
</dbReference>
<feature type="domain" description="N-acetyltransferase" evidence="17">
    <location>
        <begin position="519"/>
        <end position="682"/>
    </location>
</feature>
<evidence type="ECO:0000256" key="11">
    <source>
        <dbReference type="ARBA" id="ARBA00023315"/>
    </source>
</evidence>
<dbReference type="Proteomes" id="UP000799750">
    <property type="component" value="Unassembled WGS sequence"/>
</dbReference>
<gene>
    <name evidence="18" type="ORF">BU16DRAFT_180105</name>
</gene>
<comment type="function">
    <text evidence="1 15">N-acetylglutamate synthase involved in arginine biosynthesis.</text>
</comment>
<dbReference type="Pfam" id="PF04768">
    <property type="entry name" value="NAT"/>
    <property type="match status" value="1"/>
</dbReference>
<dbReference type="GO" id="GO:0004042">
    <property type="term" value="F:L-glutamate N-acetyltransferase activity"/>
    <property type="evidence" value="ECO:0007669"/>
    <property type="project" value="InterPro"/>
</dbReference>
<keyword evidence="10 15" id="KW-0496">Mitochondrion</keyword>
<accession>A0A6A6QAF8</accession>
<evidence type="ECO:0000256" key="6">
    <source>
        <dbReference type="ARBA" id="ARBA00018802"/>
    </source>
</evidence>
<evidence type="ECO:0000259" key="17">
    <source>
        <dbReference type="PROSITE" id="PS51731"/>
    </source>
</evidence>
<keyword evidence="7 15" id="KW-0028">Amino-acid biosynthesis</keyword>
<keyword evidence="19" id="KW-1185">Reference proteome</keyword>
<dbReference type="InterPro" id="IPR011190">
    <property type="entry name" value="GlcNAc_Synth_fun"/>
</dbReference>
<dbReference type="InterPro" id="IPR006855">
    <property type="entry name" value="Vertebrate-like_GNAT_dom"/>
</dbReference>
<comment type="similarity">
    <text evidence="4 15">Belongs to the acetyltransferase family.</text>
</comment>
<dbReference type="InterPro" id="IPR036393">
    <property type="entry name" value="AceGlu_kinase-like_sf"/>
</dbReference>
<evidence type="ECO:0000256" key="3">
    <source>
        <dbReference type="ARBA" id="ARBA00004925"/>
    </source>
</evidence>
<evidence type="ECO:0000256" key="5">
    <source>
        <dbReference type="ARBA" id="ARBA00012697"/>
    </source>
</evidence>
<dbReference type="AlphaFoldDB" id="A0A6A6QAF8"/>
<name>A0A6A6QAF8_9PEZI</name>
<feature type="region of interest" description="Disordered" evidence="16">
    <location>
        <begin position="435"/>
        <end position="458"/>
    </location>
</feature>
<evidence type="ECO:0000313" key="19">
    <source>
        <dbReference type="Proteomes" id="UP000799750"/>
    </source>
</evidence>
<keyword evidence="11 15" id="KW-0012">Acyltransferase</keyword>
<dbReference type="Gene3D" id="3.40.630.30">
    <property type="match status" value="1"/>
</dbReference>
<comment type="pathway">
    <text evidence="3 15">Amino-acid biosynthesis; L-arginine biosynthesis; N(2)-acetyl-L-ornithine from L-glutamate: step 1/4.</text>
</comment>
<dbReference type="PIRSF" id="PIRSF007892">
    <property type="entry name" value="NAGS_fungal"/>
    <property type="match status" value="1"/>
</dbReference>
<feature type="region of interest" description="Disordered" evidence="16">
    <location>
        <begin position="81"/>
        <end position="100"/>
    </location>
</feature>
<dbReference type="EMBL" id="MU004199">
    <property type="protein sequence ID" value="KAF2489355.1"/>
    <property type="molecule type" value="Genomic_DNA"/>
</dbReference>
<evidence type="ECO:0000256" key="14">
    <source>
        <dbReference type="ARBA" id="ARBA00048372"/>
    </source>
</evidence>
<evidence type="ECO:0000256" key="1">
    <source>
        <dbReference type="ARBA" id="ARBA00002294"/>
    </source>
</evidence>
<reference evidence="18" key="1">
    <citation type="journal article" date="2020" name="Stud. Mycol.">
        <title>101 Dothideomycetes genomes: a test case for predicting lifestyles and emergence of pathogens.</title>
        <authorList>
            <person name="Haridas S."/>
            <person name="Albert R."/>
            <person name="Binder M."/>
            <person name="Bloem J."/>
            <person name="Labutti K."/>
            <person name="Salamov A."/>
            <person name="Andreopoulos B."/>
            <person name="Baker S."/>
            <person name="Barry K."/>
            <person name="Bills G."/>
            <person name="Bluhm B."/>
            <person name="Cannon C."/>
            <person name="Castanera R."/>
            <person name="Culley D."/>
            <person name="Daum C."/>
            <person name="Ezra D."/>
            <person name="Gonzalez J."/>
            <person name="Henrissat B."/>
            <person name="Kuo A."/>
            <person name="Liang C."/>
            <person name="Lipzen A."/>
            <person name="Lutzoni F."/>
            <person name="Magnuson J."/>
            <person name="Mondo S."/>
            <person name="Nolan M."/>
            <person name="Ohm R."/>
            <person name="Pangilinan J."/>
            <person name="Park H.-J."/>
            <person name="Ramirez L."/>
            <person name="Alfaro M."/>
            <person name="Sun H."/>
            <person name="Tritt A."/>
            <person name="Yoshinaga Y."/>
            <person name="Zwiers L.-H."/>
            <person name="Turgeon B."/>
            <person name="Goodwin S."/>
            <person name="Spatafora J."/>
            <person name="Crous P."/>
            <person name="Grigoriev I."/>
        </authorList>
    </citation>
    <scope>NUCLEOTIDE SEQUENCE</scope>
    <source>
        <strain evidence="18">CBS 269.34</strain>
    </source>
</reference>